<dbReference type="SUPFAM" id="SSF52833">
    <property type="entry name" value="Thioredoxin-like"/>
    <property type="match status" value="1"/>
</dbReference>
<dbReference type="OrthoDB" id="9795329at2"/>
<evidence type="ECO:0000313" key="3">
    <source>
        <dbReference type="Proteomes" id="UP000320314"/>
    </source>
</evidence>
<dbReference type="AlphaFoldDB" id="A0A506UD45"/>
<keyword evidence="3" id="KW-1185">Reference proteome</keyword>
<evidence type="ECO:0000259" key="1">
    <source>
        <dbReference type="PROSITE" id="PS50404"/>
    </source>
</evidence>
<protein>
    <submittedName>
        <fullName evidence="2">Glutathione S-transferase family protein</fullName>
    </submittedName>
</protein>
<dbReference type="InterPro" id="IPR004045">
    <property type="entry name" value="Glutathione_S-Trfase_N"/>
</dbReference>
<dbReference type="SUPFAM" id="SSF47616">
    <property type="entry name" value="GST C-terminal domain-like"/>
    <property type="match status" value="1"/>
</dbReference>
<feature type="domain" description="GST N-terminal" evidence="1">
    <location>
        <begin position="1"/>
        <end position="78"/>
    </location>
</feature>
<reference evidence="2 3" key="1">
    <citation type="submission" date="2019-06" db="EMBL/GenBank/DDBJ databases">
        <authorList>
            <person name="Li M."/>
        </authorList>
    </citation>
    <scope>NUCLEOTIDE SEQUENCE [LARGE SCALE GENOMIC DNA]</scope>
    <source>
        <strain evidence="2 3">BGMRC6574</strain>
    </source>
</reference>
<dbReference type="Pfam" id="PF13417">
    <property type="entry name" value="GST_N_3"/>
    <property type="match status" value="1"/>
</dbReference>
<evidence type="ECO:0000313" key="2">
    <source>
        <dbReference type="EMBL" id="TPW30715.1"/>
    </source>
</evidence>
<dbReference type="EMBL" id="VHLH01000005">
    <property type="protein sequence ID" value="TPW30715.1"/>
    <property type="molecule type" value="Genomic_DNA"/>
</dbReference>
<proteinExistence type="predicted"/>
<dbReference type="Gene3D" id="3.40.30.10">
    <property type="entry name" value="Glutaredoxin"/>
    <property type="match status" value="1"/>
</dbReference>
<gene>
    <name evidence="2" type="ORF">FJU11_04630</name>
</gene>
<dbReference type="Proteomes" id="UP000320314">
    <property type="component" value="Unassembled WGS sequence"/>
</dbReference>
<dbReference type="Gene3D" id="1.20.1050.10">
    <property type="match status" value="1"/>
</dbReference>
<accession>A0A506UD45</accession>
<comment type="caution">
    <text evidence="2">The sequence shown here is derived from an EMBL/GenBank/DDBJ whole genome shotgun (WGS) entry which is preliminary data.</text>
</comment>
<dbReference type="InterPro" id="IPR036282">
    <property type="entry name" value="Glutathione-S-Trfase_C_sf"/>
</dbReference>
<dbReference type="PROSITE" id="PS50404">
    <property type="entry name" value="GST_NTER"/>
    <property type="match status" value="1"/>
</dbReference>
<dbReference type="GO" id="GO:0016740">
    <property type="term" value="F:transferase activity"/>
    <property type="evidence" value="ECO:0007669"/>
    <property type="project" value="UniProtKB-KW"/>
</dbReference>
<name>A0A506UD45_9HYPH</name>
<dbReference type="RefSeq" id="WP_141165854.1">
    <property type="nucleotide sequence ID" value="NZ_VHLH01000005.1"/>
</dbReference>
<keyword evidence="2" id="KW-0808">Transferase</keyword>
<organism evidence="2 3">
    <name type="scientific">Pararhizobium mangrovi</name>
    <dbReference type="NCBI Taxonomy" id="2590452"/>
    <lineage>
        <taxon>Bacteria</taxon>
        <taxon>Pseudomonadati</taxon>
        <taxon>Pseudomonadota</taxon>
        <taxon>Alphaproteobacteria</taxon>
        <taxon>Hyphomicrobiales</taxon>
        <taxon>Rhizobiaceae</taxon>
        <taxon>Rhizobium/Agrobacterium group</taxon>
        <taxon>Pararhizobium</taxon>
    </lineage>
</organism>
<sequence length="193" mass="21908">MRLYYSRNSPYARIARMAVVEWEIAPVEQIEVVTRAPDNPLLKVSPTARVPCLVDGERVIGEARTICAYLQSMDADHRSTADWDRIAFESTLTGFLDGLAVWIRETRRPEDYRSSAVIEHERAKTLRCLEWLDGRVASPRGTALDFGDMTLVSALHVMEFNRLVPDWQSGHPVLGNWLDQLEGRPSVSTTQPR</sequence>
<dbReference type="InterPro" id="IPR036249">
    <property type="entry name" value="Thioredoxin-like_sf"/>
</dbReference>